<name>A0A8J7GT77_9ACTN</name>
<dbReference type="EMBL" id="JADOUF010000001">
    <property type="protein sequence ID" value="MBG6138149.1"/>
    <property type="molecule type" value="Genomic_DNA"/>
</dbReference>
<dbReference type="InterPro" id="IPR001667">
    <property type="entry name" value="DDH_dom"/>
</dbReference>
<evidence type="ECO:0000259" key="2">
    <source>
        <dbReference type="Pfam" id="PF01368"/>
    </source>
</evidence>
<keyword evidence="4" id="KW-0378">Hydrolase</keyword>
<dbReference type="Gene3D" id="3.10.310.30">
    <property type="match status" value="1"/>
</dbReference>
<dbReference type="Pfam" id="PF01368">
    <property type="entry name" value="DHH"/>
    <property type="match status" value="1"/>
</dbReference>
<dbReference type="Pfam" id="PF02272">
    <property type="entry name" value="DHHA1"/>
    <property type="match status" value="1"/>
</dbReference>
<evidence type="ECO:0000256" key="1">
    <source>
        <dbReference type="SAM" id="MobiDB-lite"/>
    </source>
</evidence>
<dbReference type="InterPro" id="IPR038763">
    <property type="entry name" value="DHH_sf"/>
</dbReference>
<protein>
    <submittedName>
        <fullName evidence="4">Phosphoesterase RecJ-like protein</fullName>
        <ecNumber evidence="4">3.1.13.3</ecNumber>
        <ecNumber evidence="4">3.1.3.7</ecNumber>
    </submittedName>
</protein>
<evidence type="ECO:0000259" key="3">
    <source>
        <dbReference type="Pfam" id="PF02272"/>
    </source>
</evidence>
<dbReference type="AlphaFoldDB" id="A0A8J7GT77"/>
<organism evidence="4 5">
    <name type="scientific">Longispora fulva</name>
    <dbReference type="NCBI Taxonomy" id="619741"/>
    <lineage>
        <taxon>Bacteria</taxon>
        <taxon>Bacillati</taxon>
        <taxon>Actinomycetota</taxon>
        <taxon>Actinomycetes</taxon>
        <taxon>Micromonosporales</taxon>
        <taxon>Micromonosporaceae</taxon>
        <taxon>Longispora</taxon>
    </lineage>
</organism>
<dbReference type="EC" id="3.1.3.7" evidence="4"/>
<accession>A0A8J7GT77</accession>
<sequence length="341" mass="35540">MTTPTVRRAAGPLGPADTGPSESEWARALDALARAERPLLICHVNPDGDALGSMLAVALGLARLGRPCQASFPGPFTLPPLFDGMPGRELLTPAPDVDPSPDLVVTFDAGNAERLGELAARFFPVADDVVVLDHHASNTFFGTVHLVDAGAAATAVLADELLRRLGVPLDAEIAECLYVGVATDTGSFKYQATTPEVHGLAARLLDTGIRPDVISRRLFDTRPFGALGLFGAALGRARLDPTVPGGLVWTYATQADLAEHGQAYDALESLIDIVRTAGEADVACVLKELATGEWAVSLRSKGDVDVARVSVALGGGGHRYAAGFTGTGTAESVFAQVRAQL</sequence>
<keyword evidence="5" id="KW-1185">Reference proteome</keyword>
<dbReference type="PANTHER" id="PTHR47618">
    <property type="entry name" value="BIFUNCTIONAL OLIGORIBONUCLEASE AND PAP PHOSPHATASE NRNA"/>
    <property type="match status" value="1"/>
</dbReference>
<evidence type="ECO:0000313" key="5">
    <source>
        <dbReference type="Proteomes" id="UP000622552"/>
    </source>
</evidence>
<dbReference type="EC" id="3.1.13.3" evidence="4"/>
<dbReference type="PANTHER" id="PTHR47618:SF1">
    <property type="entry name" value="BIFUNCTIONAL OLIGORIBONUCLEASE AND PAP PHOSPHATASE NRNA"/>
    <property type="match status" value="1"/>
</dbReference>
<dbReference type="InterPro" id="IPR003156">
    <property type="entry name" value="DHHA1_dom"/>
</dbReference>
<evidence type="ECO:0000313" key="4">
    <source>
        <dbReference type="EMBL" id="MBG6138149.1"/>
    </source>
</evidence>
<comment type="caution">
    <text evidence="4">The sequence shown here is derived from an EMBL/GenBank/DDBJ whole genome shotgun (WGS) entry which is preliminary data.</text>
</comment>
<dbReference type="RefSeq" id="WP_372445210.1">
    <property type="nucleotide sequence ID" value="NZ_BONS01000017.1"/>
</dbReference>
<gene>
    <name evidence="4" type="ORF">IW245_004343</name>
</gene>
<proteinExistence type="predicted"/>
<dbReference type="GO" id="GO:0003676">
    <property type="term" value="F:nucleic acid binding"/>
    <property type="evidence" value="ECO:0007669"/>
    <property type="project" value="InterPro"/>
</dbReference>
<dbReference type="Gene3D" id="3.90.1640.10">
    <property type="entry name" value="inorganic pyrophosphatase (n-terminal core)"/>
    <property type="match status" value="1"/>
</dbReference>
<dbReference type="InterPro" id="IPR051319">
    <property type="entry name" value="Oligoribo/pAp-PDE_c-di-AMP_PDE"/>
</dbReference>
<feature type="domain" description="DDH" evidence="2">
    <location>
        <begin position="40"/>
        <end position="181"/>
    </location>
</feature>
<reference evidence="4" key="1">
    <citation type="submission" date="2020-11" db="EMBL/GenBank/DDBJ databases">
        <title>Sequencing the genomes of 1000 actinobacteria strains.</title>
        <authorList>
            <person name="Klenk H.-P."/>
        </authorList>
    </citation>
    <scope>NUCLEOTIDE SEQUENCE</scope>
    <source>
        <strain evidence="4">DSM 45356</strain>
    </source>
</reference>
<feature type="region of interest" description="Disordered" evidence="1">
    <location>
        <begin position="1"/>
        <end position="22"/>
    </location>
</feature>
<dbReference type="Proteomes" id="UP000622552">
    <property type="component" value="Unassembled WGS sequence"/>
</dbReference>
<dbReference type="SUPFAM" id="SSF64182">
    <property type="entry name" value="DHH phosphoesterases"/>
    <property type="match status" value="1"/>
</dbReference>
<dbReference type="GO" id="GO:0008441">
    <property type="term" value="F:3'(2'),5'-bisphosphate nucleotidase activity"/>
    <property type="evidence" value="ECO:0007669"/>
    <property type="project" value="UniProtKB-EC"/>
</dbReference>
<feature type="domain" description="DHHA1" evidence="3">
    <location>
        <begin position="264"/>
        <end position="328"/>
    </location>
</feature>